<dbReference type="Gene3D" id="3.90.550.10">
    <property type="entry name" value="Spore Coat Polysaccharide Biosynthesis Protein SpsA, Chain A"/>
    <property type="match status" value="1"/>
</dbReference>
<dbReference type="RefSeq" id="WP_272163354.1">
    <property type="nucleotide sequence ID" value="NZ_CP116507.1"/>
</dbReference>
<protein>
    <submittedName>
        <fullName evidence="2">Glycosyltransferase family 2 protein</fullName>
    </submittedName>
</protein>
<accession>A0AAF0BCI7</accession>
<organism evidence="2 3">
    <name type="scientific">Vagococcus lutrae</name>
    <dbReference type="NCBI Taxonomy" id="81947"/>
    <lineage>
        <taxon>Bacteria</taxon>
        <taxon>Bacillati</taxon>
        <taxon>Bacillota</taxon>
        <taxon>Bacilli</taxon>
        <taxon>Lactobacillales</taxon>
        <taxon>Enterococcaceae</taxon>
        <taxon>Vagococcus</taxon>
    </lineage>
</organism>
<dbReference type="PANTHER" id="PTHR43685:SF2">
    <property type="entry name" value="GLYCOSYLTRANSFERASE 2-LIKE DOMAIN-CONTAINING PROTEIN"/>
    <property type="match status" value="1"/>
</dbReference>
<gene>
    <name evidence="2" type="ORF">PML95_00140</name>
</gene>
<evidence type="ECO:0000313" key="2">
    <source>
        <dbReference type="EMBL" id="WCG22713.1"/>
    </source>
</evidence>
<dbReference type="InterPro" id="IPR029044">
    <property type="entry name" value="Nucleotide-diphossugar_trans"/>
</dbReference>
<feature type="domain" description="Glycosyltransferase 2-like" evidence="1">
    <location>
        <begin position="7"/>
        <end position="108"/>
    </location>
</feature>
<sequence length="309" mass="36087">MKVIGLIVTYNRKNLLIESLQALLNQTHKLKEIVVIDNNSTDGTSELFSNSGLFEKKGITYRKMDNNIGGAGGFYEGIKYIHENCDYDFLWLMDDDTISYPNSLEQLLIAYNHVKKEQPSFLASTVYGPEKEPMNVPGISTRKHENGYVDWYRYLKHGIVQIERATFVSLLISNKGIEKVGYPIKEYFIWGDDTEYTLRLVNNYGPAFFVGSSLILHKRYNAKSLNIITEDNPNRAKMYKYFYRNKLFNSRLYDSRKTIIKNYLNVFRESFRILVNKNCQYRIKKFVAIQKGISESILSWSEIRKYADK</sequence>
<dbReference type="Pfam" id="PF00535">
    <property type="entry name" value="Glycos_transf_2"/>
    <property type="match status" value="1"/>
</dbReference>
<evidence type="ECO:0000259" key="1">
    <source>
        <dbReference type="Pfam" id="PF00535"/>
    </source>
</evidence>
<dbReference type="AlphaFoldDB" id="A0AAF0BCI7"/>
<evidence type="ECO:0000313" key="3">
    <source>
        <dbReference type="Proteomes" id="UP001179600"/>
    </source>
</evidence>
<dbReference type="EMBL" id="CP116507">
    <property type="protein sequence ID" value="WCG22713.1"/>
    <property type="molecule type" value="Genomic_DNA"/>
</dbReference>
<dbReference type="SUPFAM" id="SSF53448">
    <property type="entry name" value="Nucleotide-diphospho-sugar transferases"/>
    <property type="match status" value="1"/>
</dbReference>
<proteinExistence type="predicted"/>
<dbReference type="PANTHER" id="PTHR43685">
    <property type="entry name" value="GLYCOSYLTRANSFERASE"/>
    <property type="match status" value="1"/>
</dbReference>
<dbReference type="Proteomes" id="UP001179600">
    <property type="component" value="Chromosome"/>
</dbReference>
<dbReference type="InterPro" id="IPR001173">
    <property type="entry name" value="Glyco_trans_2-like"/>
</dbReference>
<reference evidence="2" key="1">
    <citation type="submission" date="2023-01" db="EMBL/GenBank/DDBJ databases">
        <title>Oxazolidinone resistance genes in florfenicol resistant enterococci from beef cattle and veal calves at slaughter.</title>
        <authorList>
            <person name="Biggel M."/>
        </authorList>
    </citation>
    <scope>NUCLEOTIDE SEQUENCE</scope>
    <source>
        <strain evidence="2">K204-1</strain>
    </source>
</reference>
<dbReference type="CDD" id="cd04185">
    <property type="entry name" value="GT_2_like_b"/>
    <property type="match status" value="1"/>
</dbReference>
<dbReference type="InterPro" id="IPR050834">
    <property type="entry name" value="Glycosyltransf_2"/>
</dbReference>
<name>A0AAF0BCI7_9ENTE</name>